<dbReference type="InterPro" id="IPR013424">
    <property type="entry name" value="Ice-binding_C"/>
</dbReference>
<reference evidence="3 4" key="1">
    <citation type="submission" date="2020-08" db="EMBL/GenBank/DDBJ databases">
        <title>Genome sequencing of Purple Non-Sulfur Bacteria from various extreme environments.</title>
        <authorList>
            <person name="Mayer M."/>
        </authorList>
    </citation>
    <scope>NUCLEOTIDE SEQUENCE [LARGE SCALE GENOMIC DNA]</scope>
    <source>
        <strain evidence="3 4">2761</strain>
    </source>
</reference>
<protein>
    <recommendedName>
        <fullName evidence="2">Ice-binding protein C-terminal domain-containing protein</fullName>
    </recommendedName>
</protein>
<feature type="signal peptide" evidence="1">
    <location>
        <begin position="1"/>
        <end position="35"/>
    </location>
</feature>
<proteinExistence type="predicted"/>
<evidence type="ECO:0000259" key="2">
    <source>
        <dbReference type="Pfam" id="PF07589"/>
    </source>
</evidence>
<feature type="chain" id="PRO_5032336628" description="Ice-binding protein C-terminal domain-containing protein" evidence="1">
    <location>
        <begin position="36"/>
        <end position="221"/>
    </location>
</feature>
<sequence length="221" mass="23745">MQVLASSTDNKEGKMKRMTSLLAGAILMTAASAWAAPVATYTHNYGNGAGQVDPGGNDALSNGYVTVSDQSSSRFYDSFDFSALAANTITSFDLTLRYSGTNGAFLNPEFWFTRPGGTPDQYWAFPLASVGSTPGSVTFRIDSSLSPEFGQMVAAKNFFFWFAEETWFADSFKLYSAKLDVYGQLKPTQDSTVPEPASLALLGLGLAGIGIARRRKQQSAS</sequence>
<dbReference type="AlphaFoldDB" id="A0A840G6A6"/>
<organism evidence="3 4">
    <name type="scientific">Rhodocyclus tenuis</name>
    <name type="common">Rhodospirillum tenue</name>
    <dbReference type="NCBI Taxonomy" id="1066"/>
    <lineage>
        <taxon>Bacteria</taxon>
        <taxon>Pseudomonadati</taxon>
        <taxon>Pseudomonadota</taxon>
        <taxon>Betaproteobacteria</taxon>
        <taxon>Rhodocyclales</taxon>
        <taxon>Rhodocyclaceae</taxon>
        <taxon>Rhodocyclus</taxon>
    </lineage>
</organism>
<evidence type="ECO:0000256" key="1">
    <source>
        <dbReference type="SAM" id="SignalP"/>
    </source>
</evidence>
<keyword evidence="4" id="KW-1185">Reference proteome</keyword>
<dbReference type="NCBIfam" id="TIGR02595">
    <property type="entry name" value="PEP_CTERM"/>
    <property type="match status" value="1"/>
</dbReference>
<evidence type="ECO:0000313" key="3">
    <source>
        <dbReference type="EMBL" id="MBB4246480.1"/>
    </source>
</evidence>
<gene>
    <name evidence="3" type="ORF">GGD90_000837</name>
</gene>
<feature type="domain" description="Ice-binding protein C-terminal" evidence="2">
    <location>
        <begin position="192"/>
        <end position="215"/>
    </location>
</feature>
<accession>A0A840G6A6</accession>
<dbReference type="Pfam" id="PF07589">
    <property type="entry name" value="PEP-CTERM"/>
    <property type="match status" value="1"/>
</dbReference>
<keyword evidence="1" id="KW-0732">Signal</keyword>
<name>A0A840G6A6_RHOTE</name>
<evidence type="ECO:0000313" key="4">
    <source>
        <dbReference type="Proteomes" id="UP000587070"/>
    </source>
</evidence>
<dbReference type="RefSeq" id="WP_228273583.1">
    <property type="nucleotide sequence ID" value="NZ_JACIGE010000002.1"/>
</dbReference>
<dbReference type="EMBL" id="JACIGE010000002">
    <property type="protein sequence ID" value="MBB4246480.1"/>
    <property type="molecule type" value="Genomic_DNA"/>
</dbReference>
<comment type="caution">
    <text evidence="3">The sequence shown here is derived from an EMBL/GenBank/DDBJ whole genome shotgun (WGS) entry which is preliminary data.</text>
</comment>
<dbReference type="Proteomes" id="UP000587070">
    <property type="component" value="Unassembled WGS sequence"/>
</dbReference>